<proteinExistence type="predicted"/>
<accession>A0A225V883</accession>
<keyword evidence="4" id="KW-1185">Reference proteome</keyword>
<feature type="transmembrane region" description="Helical" evidence="2">
    <location>
        <begin position="369"/>
        <end position="391"/>
    </location>
</feature>
<organism evidence="3 4">
    <name type="scientific">Phytophthora megakarya</name>
    <dbReference type="NCBI Taxonomy" id="4795"/>
    <lineage>
        <taxon>Eukaryota</taxon>
        <taxon>Sar</taxon>
        <taxon>Stramenopiles</taxon>
        <taxon>Oomycota</taxon>
        <taxon>Peronosporomycetes</taxon>
        <taxon>Peronosporales</taxon>
        <taxon>Peronosporaceae</taxon>
        <taxon>Phytophthora</taxon>
    </lineage>
</organism>
<evidence type="ECO:0000313" key="3">
    <source>
        <dbReference type="EMBL" id="OWZ01996.1"/>
    </source>
</evidence>
<gene>
    <name evidence="3" type="ORF">PHMEG_00026524</name>
</gene>
<keyword evidence="2" id="KW-0472">Membrane</keyword>
<sequence>MGVHVHVPNRNSQFSKSLLLVQQPLLFPFCSAFSSISKPTSFVVHFAGKFSQVHPLGLFRVSRGVAETKSSAFYNTSGPATYSLSRTMLGRNVCLAALIAVAVQVTAVDSAASSICRKAEECYVNGSSSKVCDRTTKKCNRCVSEKDSDSWLESLGAWTEYNCYAYDDDGECPKGTTECPATLTTSSDEESSSQTQASSSDESSKSTSSSTKKKSSSASSDSSKSTNSSTSTKKKKSAPSSSSTSSSSSTTKKPSTKKTTKPTLKSSYSSSSDTSAGDSSSASTSDSFSESASTSSSASAESNSALQSSAGSSGSEDDVLAKTSSVQQPTDAPTTNTQTETKSTSDKTLSDNKSSNTASGDSGSGGNKLGLIAGIAGGACVLVAIAGFVFWKKKQDDEDSDDEEAAFSPNKPQTNRNMAALPSASSATTAYTAQSNFNDYDNNYGNNYGNNYNNNAYDNKYSNYASNYDDGYNNNYTATQYAAGAGAVPVSYGSPSSIDIDEEDKVRRTDSILGGTGITTSSEQTPFDFSGGPSPANTDVWGNEVGSSFRQKRTASNVSVEF</sequence>
<feature type="region of interest" description="Disordered" evidence="1">
    <location>
        <begin position="400"/>
        <end position="425"/>
    </location>
</feature>
<feature type="compositionally biased region" description="Low complexity" evidence="1">
    <location>
        <begin position="261"/>
        <end position="314"/>
    </location>
</feature>
<feature type="compositionally biased region" description="Low complexity" evidence="1">
    <location>
        <begin position="238"/>
        <end position="253"/>
    </location>
</feature>
<evidence type="ECO:0000313" key="4">
    <source>
        <dbReference type="Proteomes" id="UP000198211"/>
    </source>
</evidence>
<evidence type="ECO:0000256" key="2">
    <source>
        <dbReference type="SAM" id="Phobius"/>
    </source>
</evidence>
<comment type="caution">
    <text evidence="3">The sequence shown here is derived from an EMBL/GenBank/DDBJ whole genome shotgun (WGS) entry which is preliminary data.</text>
</comment>
<feature type="non-terminal residue" evidence="3">
    <location>
        <position position="1"/>
    </location>
</feature>
<protein>
    <submittedName>
        <fullName evidence="3">Uncharacterized protein</fullName>
    </submittedName>
</protein>
<feature type="compositionally biased region" description="Low complexity" evidence="1">
    <location>
        <begin position="181"/>
        <end position="231"/>
    </location>
</feature>
<dbReference type="Proteomes" id="UP000198211">
    <property type="component" value="Unassembled WGS sequence"/>
</dbReference>
<dbReference type="OrthoDB" id="168466at2759"/>
<evidence type="ECO:0000256" key="1">
    <source>
        <dbReference type="SAM" id="MobiDB-lite"/>
    </source>
</evidence>
<feature type="compositionally biased region" description="Polar residues" evidence="1">
    <location>
        <begin position="545"/>
        <end position="562"/>
    </location>
</feature>
<keyword evidence="2" id="KW-1133">Transmembrane helix</keyword>
<keyword evidence="2" id="KW-0812">Transmembrane</keyword>
<feature type="compositionally biased region" description="Polar residues" evidence="1">
    <location>
        <begin position="322"/>
        <end position="333"/>
    </location>
</feature>
<feature type="compositionally biased region" description="Polar residues" evidence="1">
    <location>
        <begin position="518"/>
        <end position="527"/>
    </location>
</feature>
<feature type="compositionally biased region" description="Polar residues" evidence="1">
    <location>
        <begin position="351"/>
        <end position="361"/>
    </location>
</feature>
<feature type="region of interest" description="Disordered" evidence="1">
    <location>
        <begin position="513"/>
        <end position="562"/>
    </location>
</feature>
<feature type="region of interest" description="Disordered" evidence="1">
    <location>
        <begin position="180"/>
        <end position="366"/>
    </location>
</feature>
<dbReference type="AlphaFoldDB" id="A0A225V883"/>
<name>A0A225V883_9STRA</name>
<reference evidence="4" key="1">
    <citation type="submission" date="2017-03" db="EMBL/GenBank/DDBJ databases">
        <title>Phytopthora megakarya and P. palmivora, two closely related causual agents of cacao black pod achieved similar genome size and gene model numbers by different mechanisms.</title>
        <authorList>
            <person name="Ali S."/>
            <person name="Shao J."/>
            <person name="Larry D.J."/>
            <person name="Kronmiller B."/>
            <person name="Shen D."/>
            <person name="Strem M.D."/>
            <person name="Melnick R.L."/>
            <person name="Guiltinan M.J."/>
            <person name="Tyler B.M."/>
            <person name="Meinhardt L.W."/>
            <person name="Bailey B.A."/>
        </authorList>
    </citation>
    <scope>NUCLEOTIDE SEQUENCE [LARGE SCALE GENOMIC DNA]</scope>
    <source>
        <strain evidence="4">zdho120</strain>
    </source>
</reference>
<dbReference type="EMBL" id="NBNE01006473">
    <property type="protein sequence ID" value="OWZ01996.1"/>
    <property type="molecule type" value="Genomic_DNA"/>
</dbReference>